<proteinExistence type="predicted"/>
<dbReference type="AlphaFoldDB" id="A0A699KWQ1"/>
<dbReference type="Gene3D" id="4.10.60.10">
    <property type="entry name" value="Zinc finger, CCHC-type"/>
    <property type="match status" value="1"/>
</dbReference>
<protein>
    <recommendedName>
        <fullName evidence="2">CCHC-type domain-containing protein</fullName>
    </recommendedName>
</protein>
<gene>
    <name evidence="1" type="ORF">Tci_681565</name>
</gene>
<sequence length="131" mass="15096">MMTINQGMSFAEIKKIVAQRVANATETIAIYEEKSRMTRESMSHQTAERQVKCGNYEWFAHQTRDCRTSVLRAKQRPSVAKQKAEVTCYECGMLGYSKSDCPIWKCHNHVNKYWNEKAHGNSSVMENNVDV</sequence>
<evidence type="ECO:0000313" key="1">
    <source>
        <dbReference type="EMBL" id="GFB09594.1"/>
    </source>
</evidence>
<organism evidence="1">
    <name type="scientific">Tanacetum cinerariifolium</name>
    <name type="common">Dalmatian daisy</name>
    <name type="synonym">Chrysanthemum cinerariifolium</name>
    <dbReference type="NCBI Taxonomy" id="118510"/>
    <lineage>
        <taxon>Eukaryota</taxon>
        <taxon>Viridiplantae</taxon>
        <taxon>Streptophyta</taxon>
        <taxon>Embryophyta</taxon>
        <taxon>Tracheophyta</taxon>
        <taxon>Spermatophyta</taxon>
        <taxon>Magnoliopsida</taxon>
        <taxon>eudicotyledons</taxon>
        <taxon>Gunneridae</taxon>
        <taxon>Pentapetalae</taxon>
        <taxon>asterids</taxon>
        <taxon>campanulids</taxon>
        <taxon>Asterales</taxon>
        <taxon>Asteraceae</taxon>
        <taxon>Asteroideae</taxon>
        <taxon>Anthemideae</taxon>
        <taxon>Anthemidinae</taxon>
        <taxon>Tanacetum</taxon>
    </lineage>
</organism>
<evidence type="ECO:0008006" key="2">
    <source>
        <dbReference type="Google" id="ProtNLM"/>
    </source>
</evidence>
<name>A0A699KWQ1_TANCI</name>
<comment type="caution">
    <text evidence="1">The sequence shown here is derived from an EMBL/GenBank/DDBJ whole genome shotgun (WGS) entry which is preliminary data.</text>
</comment>
<accession>A0A699KWQ1</accession>
<dbReference type="EMBL" id="BKCJ010551062">
    <property type="protein sequence ID" value="GFB09594.1"/>
    <property type="molecule type" value="Genomic_DNA"/>
</dbReference>
<reference evidence="1" key="1">
    <citation type="journal article" date="2019" name="Sci. Rep.">
        <title>Draft genome of Tanacetum cinerariifolium, the natural source of mosquito coil.</title>
        <authorList>
            <person name="Yamashiro T."/>
            <person name="Shiraishi A."/>
            <person name="Satake H."/>
            <person name="Nakayama K."/>
        </authorList>
    </citation>
    <scope>NUCLEOTIDE SEQUENCE</scope>
</reference>